<gene>
    <name evidence="2" type="ORF">EZS28_006041</name>
</gene>
<name>A0A5J4WV45_9EUKA</name>
<evidence type="ECO:0000313" key="2">
    <source>
        <dbReference type="EMBL" id="KAA6398436.1"/>
    </source>
</evidence>
<reference evidence="2 3" key="1">
    <citation type="submission" date="2019-03" db="EMBL/GenBank/DDBJ databases">
        <title>Single cell metagenomics reveals metabolic interactions within the superorganism composed of flagellate Streblomastix strix and complex community of Bacteroidetes bacteria on its surface.</title>
        <authorList>
            <person name="Treitli S.C."/>
            <person name="Kolisko M."/>
            <person name="Husnik F."/>
            <person name="Keeling P."/>
            <person name="Hampl V."/>
        </authorList>
    </citation>
    <scope>NUCLEOTIDE SEQUENCE [LARGE SCALE GENOMIC DNA]</scope>
    <source>
        <strain evidence="2">ST1C</strain>
    </source>
</reference>
<dbReference type="Gene3D" id="1.10.150.670">
    <property type="entry name" value="Crossover junction endonuclease EME1, DNA-binding domain"/>
    <property type="match status" value="1"/>
</dbReference>
<dbReference type="InterPro" id="IPR042530">
    <property type="entry name" value="EME1/EME2_C"/>
</dbReference>
<dbReference type="AlphaFoldDB" id="A0A5J4WV45"/>
<dbReference type="EMBL" id="SNRW01000956">
    <property type="protein sequence ID" value="KAA6398436.1"/>
    <property type="molecule type" value="Genomic_DNA"/>
</dbReference>
<feature type="compositionally biased region" description="Acidic residues" evidence="1">
    <location>
        <begin position="161"/>
        <end position="189"/>
    </location>
</feature>
<accession>A0A5J4WV45</accession>
<dbReference type="OrthoDB" id="343092at2759"/>
<comment type="caution">
    <text evidence="2">The sequence shown here is derived from an EMBL/GenBank/DDBJ whole genome shotgun (WGS) entry which is preliminary data.</text>
</comment>
<sequence>MDKPTHKRQPKKTNTKTIKLSKNVALCLDNNLQGTHCAEIIEQALQISEIPFYYYNLPLPNVAIWVQTRFIQQIGENGELFTEIKLNRSKQINQNLNFIPTVNIEPVLIVFADANSLLKNQFTNEEIMKQQGNNQIYSLEQWFSLIKELADIINQQKTNDDESSTENDGENVTNEDEEQGNISENEEEVQSPIQTDLNHRNQIPVPLLAWGCPIPETRHPLQINPMQSSSSQSSPSQFQSNSLHSSQIPISIVCESLRAVERRLAFQGQSNNNAFLGVRTHTVTWLEVRNCCVFQYALAGQLGDFITSMAHSVKTRLSKRQKVVFVKPLRKTATEKSEIWRRMLQEIDVVTPNMATGIVKEYPSFCQLIANINQSQFLTVSFADLFTGIVTGKNQKKMNSNVSSRVANIFTTMDPNAPL</sequence>
<proteinExistence type="predicted"/>
<protein>
    <submittedName>
        <fullName evidence="2">Uncharacterized protein</fullName>
    </submittedName>
</protein>
<feature type="region of interest" description="Disordered" evidence="1">
    <location>
        <begin position="156"/>
        <end position="192"/>
    </location>
</feature>
<organism evidence="2 3">
    <name type="scientific">Streblomastix strix</name>
    <dbReference type="NCBI Taxonomy" id="222440"/>
    <lineage>
        <taxon>Eukaryota</taxon>
        <taxon>Metamonada</taxon>
        <taxon>Preaxostyla</taxon>
        <taxon>Oxymonadida</taxon>
        <taxon>Streblomastigidae</taxon>
        <taxon>Streblomastix</taxon>
    </lineage>
</organism>
<feature type="region of interest" description="Disordered" evidence="1">
    <location>
        <begin position="219"/>
        <end position="242"/>
    </location>
</feature>
<dbReference type="Proteomes" id="UP000324800">
    <property type="component" value="Unassembled WGS sequence"/>
</dbReference>
<evidence type="ECO:0000313" key="3">
    <source>
        <dbReference type="Proteomes" id="UP000324800"/>
    </source>
</evidence>
<evidence type="ECO:0000256" key="1">
    <source>
        <dbReference type="SAM" id="MobiDB-lite"/>
    </source>
</evidence>
<feature type="compositionally biased region" description="Low complexity" evidence="1">
    <location>
        <begin position="227"/>
        <end position="242"/>
    </location>
</feature>